<keyword evidence="3" id="KW-0012">Acyltransferase</keyword>
<sequence length="254" mass="28166">MFAVIFPGQGSQAVGMAKEFYDKYSFVKNIFKKADEVLEFPISKLILEGPSDQLNITENTQPSIFLVSYSIFSVVKSEFNIDLNKAKYFAGHSLGEYSALTAANSIDFENAIRLLKKRGRSMQLAVPFGKGAMIAILGQEIKDIEKILLNIGVENCQIANDNCPGQIVVSGTLSEINKLIDTLKKLSIKNIKLPVSAPFHCKLMKTATEIMKKEINNTKFNTPSPKIISNVNALEQDNIDTIKNLLIEQIESMV</sequence>
<dbReference type="SMART" id="SM00827">
    <property type="entry name" value="PKS_AT"/>
    <property type="match status" value="1"/>
</dbReference>
<feature type="non-terminal residue" evidence="6">
    <location>
        <position position="1"/>
    </location>
</feature>
<evidence type="ECO:0000256" key="3">
    <source>
        <dbReference type="ARBA" id="ARBA00023315"/>
    </source>
</evidence>
<dbReference type="InterPro" id="IPR016035">
    <property type="entry name" value="Acyl_Trfase/lysoPLipase"/>
</dbReference>
<dbReference type="EC" id="2.3.1.39" evidence="1"/>
<feature type="non-terminal residue" evidence="6">
    <location>
        <position position="254"/>
    </location>
</feature>
<dbReference type="InterPro" id="IPR050858">
    <property type="entry name" value="Mal-CoA-ACP_Trans/PKS_FabD"/>
</dbReference>
<dbReference type="AlphaFoldDB" id="A0A382VXW6"/>
<evidence type="ECO:0000256" key="2">
    <source>
        <dbReference type="ARBA" id="ARBA00022679"/>
    </source>
</evidence>
<evidence type="ECO:0000256" key="4">
    <source>
        <dbReference type="ARBA" id="ARBA00048462"/>
    </source>
</evidence>
<evidence type="ECO:0000256" key="1">
    <source>
        <dbReference type="ARBA" id="ARBA00013258"/>
    </source>
</evidence>
<dbReference type="InterPro" id="IPR016036">
    <property type="entry name" value="Malonyl_transacylase_ACP-bd"/>
</dbReference>
<dbReference type="Pfam" id="PF00698">
    <property type="entry name" value="Acyl_transf_1"/>
    <property type="match status" value="1"/>
</dbReference>
<dbReference type="Gene3D" id="3.30.70.250">
    <property type="entry name" value="Malonyl-CoA ACP transacylase, ACP-binding"/>
    <property type="match status" value="1"/>
</dbReference>
<evidence type="ECO:0000313" key="6">
    <source>
        <dbReference type="EMBL" id="SVD51436.1"/>
    </source>
</evidence>
<accession>A0A382VXW6</accession>
<evidence type="ECO:0000259" key="5">
    <source>
        <dbReference type="SMART" id="SM00827"/>
    </source>
</evidence>
<dbReference type="InterPro" id="IPR014043">
    <property type="entry name" value="Acyl_transferase_dom"/>
</dbReference>
<dbReference type="PANTHER" id="PTHR42681">
    <property type="entry name" value="MALONYL-COA-ACYL CARRIER PROTEIN TRANSACYLASE, MITOCHONDRIAL"/>
    <property type="match status" value="1"/>
</dbReference>
<dbReference type="SUPFAM" id="SSF52151">
    <property type="entry name" value="FabD/lysophospholipase-like"/>
    <property type="match status" value="1"/>
</dbReference>
<dbReference type="EMBL" id="UINC01155530">
    <property type="protein sequence ID" value="SVD51436.1"/>
    <property type="molecule type" value="Genomic_DNA"/>
</dbReference>
<dbReference type="PANTHER" id="PTHR42681:SF1">
    <property type="entry name" value="MALONYL-COA-ACYL CARRIER PROTEIN TRANSACYLASE, MITOCHONDRIAL"/>
    <property type="match status" value="1"/>
</dbReference>
<reference evidence="6" key="1">
    <citation type="submission" date="2018-05" db="EMBL/GenBank/DDBJ databases">
        <authorList>
            <person name="Lanie J.A."/>
            <person name="Ng W.-L."/>
            <person name="Kazmierczak K.M."/>
            <person name="Andrzejewski T.M."/>
            <person name="Davidsen T.M."/>
            <person name="Wayne K.J."/>
            <person name="Tettelin H."/>
            <person name="Glass J.I."/>
            <person name="Rusch D."/>
            <person name="Podicherti R."/>
            <person name="Tsui H.-C.T."/>
            <person name="Winkler M.E."/>
        </authorList>
    </citation>
    <scope>NUCLEOTIDE SEQUENCE</scope>
</reference>
<gene>
    <name evidence="6" type="ORF">METZ01_LOCUS404290</name>
</gene>
<dbReference type="GO" id="GO:0006633">
    <property type="term" value="P:fatty acid biosynthetic process"/>
    <property type="evidence" value="ECO:0007669"/>
    <property type="project" value="TreeGrafter"/>
</dbReference>
<proteinExistence type="predicted"/>
<dbReference type="Gene3D" id="3.40.366.10">
    <property type="entry name" value="Malonyl-Coenzyme A Acyl Carrier Protein, domain 2"/>
    <property type="match status" value="1"/>
</dbReference>
<feature type="domain" description="Malonyl-CoA:ACP transacylase (MAT)" evidence="5">
    <location>
        <begin position="5"/>
        <end position="254"/>
    </location>
</feature>
<name>A0A382VXW6_9ZZZZ</name>
<protein>
    <recommendedName>
        <fullName evidence="1">[acyl-carrier-protein] S-malonyltransferase</fullName>
        <ecNumber evidence="1">2.3.1.39</ecNumber>
    </recommendedName>
</protein>
<dbReference type="GO" id="GO:0004314">
    <property type="term" value="F:[acyl-carrier-protein] S-malonyltransferase activity"/>
    <property type="evidence" value="ECO:0007669"/>
    <property type="project" value="UniProtKB-EC"/>
</dbReference>
<dbReference type="GO" id="GO:0005739">
    <property type="term" value="C:mitochondrion"/>
    <property type="evidence" value="ECO:0007669"/>
    <property type="project" value="TreeGrafter"/>
</dbReference>
<organism evidence="6">
    <name type="scientific">marine metagenome</name>
    <dbReference type="NCBI Taxonomy" id="408172"/>
    <lineage>
        <taxon>unclassified sequences</taxon>
        <taxon>metagenomes</taxon>
        <taxon>ecological metagenomes</taxon>
    </lineage>
</organism>
<comment type="catalytic activity">
    <reaction evidence="4">
        <text>holo-[ACP] + malonyl-CoA = malonyl-[ACP] + CoA</text>
        <dbReference type="Rhea" id="RHEA:41792"/>
        <dbReference type="Rhea" id="RHEA-COMP:9623"/>
        <dbReference type="Rhea" id="RHEA-COMP:9685"/>
        <dbReference type="ChEBI" id="CHEBI:57287"/>
        <dbReference type="ChEBI" id="CHEBI:57384"/>
        <dbReference type="ChEBI" id="CHEBI:64479"/>
        <dbReference type="ChEBI" id="CHEBI:78449"/>
        <dbReference type="EC" id="2.3.1.39"/>
    </reaction>
</comment>
<dbReference type="InterPro" id="IPR001227">
    <property type="entry name" value="Ac_transferase_dom_sf"/>
</dbReference>
<dbReference type="SUPFAM" id="SSF55048">
    <property type="entry name" value="Probable ACP-binding domain of malonyl-CoA ACP transacylase"/>
    <property type="match status" value="1"/>
</dbReference>
<keyword evidence="2" id="KW-0808">Transferase</keyword>